<evidence type="ECO:0000256" key="8">
    <source>
        <dbReference type="ARBA" id="ARBA00023015"/>
    </source>
</evidence>
<accession>A0A6G0U5B2</accession>
<keyword evidence="3" id="KW-0489">Methyltransferase</keyword>
<evidence type="ECO:0000256" key="6">
    <source>
        <dbReference type="ARBA" id="ARBA00022853"/>
    </source>
</evidence>
<evidence type="ECO:0000256" key="1">
    <source>
        <dbReference type="ARBA" id="ARBA00004123"/>
    </source>
</evidence>
<feature type="region of interest" description="Disordered" evidence="15">
    <location>
        <begin position="553"/>
        <end position="584"/>
    </location>
</feature>
<keyword evidence="8" id="KW-0805">Transcription regulation</keyword>
<dbReference type="Pfam" id="PF00856">
    <property type="entry name" value="SET"/>
    <property type="match status" value="1"/>
</dbReference>
<dbReference type="InterPro" id="IPR012677">
    <property type="entry name" value="Nucleotide-bd_a/b_plait_sf"/>
</dbReference>
<comment type="catalytic activity">
    <reaction evidence="11">
        <text>L-lysyl(4)-[histone H3] + 3 S-adenosyl-L-methionine = N(6),N(6),N(6)-trimethyl-L-lysyl(4)-[histone H3] + 3 S-adenosyl-L-homocysteine + 3 H(+)</text>
        <dbReference type="Rhea" id="RHEA:60260"/>
        <dbReference type="Rhea" id="RHEA-COMP:15537"/>
        <dbReference type="Rhea" id="RHEA-COMP:15547"/>
        <dbReference type="ChEBI" id="CHEBI:15378"/>
        <dbReference type="ChEBI" id="CHEBI:29969"/>
        <dbReference type="ChEBI" id="CHEBI:57856"/>
        <dbReference type="ChEBI" id="CHEBI:59789"/>
        <dbReference type="ChEBI" id="CHEBI:61961"/>
        <dbReference type="EC" id="2.1.1.354"/>
    </reaction>
</comment>
<dbReference type="Gene3D" id="3.30.70.330">
    <property type="match status" value="1"/>
</dbReference>
<feature type="region of interest" description="Disordered" evidence="15">
    <location>
        <begin position="1"/>
        <end position="103"/>
    </location>
</feature>
<dbReference type="SMART" id="SM00317">
    <property type="entry name" value="SET"/>
    <property type="match status" value="1"/>
</dbReference>
<feature type="compositionally biased region" description="Basic and acidic residues" evidence="15">
    <location>
        <begin position="286"/>
        <end position="303"/>
    </location>
</feature>
<keyword evidence="7 14" id="KW-0694">RNA-binding</keyword>
<evidence type="ECO:0000259" key="18">
    <source>
        <dbReference type="PROSITE" id="PS50868"/>
    </source>
</evidence>
<feature type="domain" description="SET" evidence="17">
    <location>
        <begin position="1202"/>
        <end position="1319"/>
    </location>
</feature>
<evidence type="ECO:0000259" key="17">
    <source>
        <dbReference type="PROSITE" id="PS50280"/>
    </source>
</evidence>
<feature type="region of interest" description="Disordered" evidence="15">
    <location>
        <begin position="757"/>
        <end position="849"/>
    </location>
</feature>
<dbReference type="PANTHER" id="PTHR45814:SF2">
    <property type="entry name" value="HISTONE-LYSINE N-METHYLTRANSFERASE SETD1"/>
    <property type="match status" value="1"/>
</dbReference>
<evidence type="ECO:0000313" key="20">
    <source>
        <dbReference type="Proteomes" id="UP000475862"/>
    </source>
</evidence>
<comment type="caution">
    <text evidence="19">The sequence shown here is derived from an EMBL/GenBank/DDBJ whole genome shotgun (WGS) entry which is preliminary data.</text>
</comment>
<keyword evidence="5" id="KW-0949">S-adenosyl-L-methionine</keyword>
<dbReference type="OrthoDB" id="2306477at2759"/>
<evidence type="ECO:0000256" key="4">
    <source>
        <dbReference type="ARBA" id="ARBA00022679"/>
    </source>
</evidence>
<feature type="domain" description="RRM" evidence="16">
    <location>
        <begin position="177"/>
        <end position="250"/>
    </location>
</feature>
<protein>
    <recommendedName>
        <fullName evidence="2">[histone H3]-lysine(4) N-trimethyltransferase</fullName>
        <ecNumber evidence="2">2.1.1.354</ecNumber>
    </recommendedName>
</protein>
<evidence type="ECO:0000256" key="5">
    <source>
        <dbReference type="ARBA" id="ARBA00022691"/>
    </source>
</evidence>
<keyword evidence="10" id="KW-0539">Nucleus</keyword>
<dbReference type="EC" id="2.1.1.354" evidence="2"/>
<reference evidence="19 20" key="1">
    <citation type="submission" date="2019-08" db="EMBL/GenBank/DDBJ databases">
        <title>The genome of the soybean aphid Biotype 1, its phylome, world population structure and adaptation to the North American continent.</title>
        <authorList>
            <person name="Giordano R."/>
            <person name="Donthu R.K."/>
            <person name="Hernandez A.G."/>
            <person name="Wright C.L."/>
            <person name="Zimin A.V."/>
        </authorList>
    </citation>
    <scope>NUCLEOTIDE SEQUENCE [LARGE SCALE GENOMIC DNA]</scope>
    <source>
        <tissue evidence="19">Whole aphids</tissue>
    </source>
</reference>
<dbReference type="SUPFAM" id="SSF82199">
    <property type="entry name" value="SET domain"/>
    <property type="match status" value="1"/>
</dbReference>
<evidence type="ECO:0000256" key="13">
    <source>
        <dbReference type="ARBA" id="ARBA00049129"/>
    </source>
</evidence>
<feature type="compositionally biased region" description="Pro residues" evidence="15">
    <location>
        <begin position="84"/>
        <end position="100"/>
    </location>
</feature>
<feature type="region of interest" description="Disordered" evidence="15">
    <location>
        <begin position="271"/>
        <end position="352"/>
    </location>
</feature>
<dbReference type="Pfam" id="PF00076">
    <property type="entry name" value="RRM_1"/>
    <property type="match status" value="1"/>
</dbReference>
<evidence type="ECO:0000256" key="9">
    <source>
        <dbReference type="ARBA" id="ARBA00023163"/>
    </source>
</evidence>
<dbReference type="PANTHER" id="PTHR45814">
    <property type="entry name" value="HISTONE-LYSINE N-METHYLTRANSFERASE SETD1"/>
    <property type="match status" value="1"/>
</dbReference>
<dbReference type="GO" id="GO:0032259">
    <property type="term" value="P:methylation"/>
    <property type="evidence" value="ECO:0007669"/>
    <property type="project" value="UniProtKB-KW"/>
</dbReference>
<dbReference type="FunFam" id="2.170.270.10:FF:000010">
    <property type="entry name" value="Histone-lysine N-methyltransferase"/>
    <property type="match status" value="1"/>
</dbReference>
<sequence>MESYRKYSSRHHDSRHHNKHHKHRHRHHHYRYDEEEYESHRAHQRHHNHRSSDEDSEYEYNRIPPTRVEKPPSPMYHQPSRRPTTPPPPPPPPPPLPPSVPIIEKPKERNWKLIADPFLTKAVTKVYRYDGVVDPSYPELTLEDPRKSLIKTISLPIELTVPKFKLDRNYIGRRPEVEVTFSNLNDNIDKVFLTDLVVKFGKIDLLQIFYHPVTKKHLGLAKIIFEEASSARYCVQRLNDTSVMGKVVNVFLDPFATECKLMFDKMVEEKPKPPLEVPKNKPHIVSNRDRRSVKMCKTKEEPSVKPPTEAKSSLPPKSDNYKNYSYDYTTPSPATSDLPSEQSYSSGYNSMSGTPAYNGTYPPYSFNRYPCNVPPVPNNHWWGESSPIAPPLPSAPAPIPVPAPAPASKLDSEAQSKLDLDTRIEMLLSGMSSQGASVEPAFLSIVKKDPDEVADIVEDTIDDDIILNLPPPPGDNDNQSDLDEEKVSNDEEICTPLSNPPSPFLSKDIYLQCFETAAERLKITKEKEKLEAKSFLNNSIRNVISKNMHDSLHSDISSSDDEFMLGSSPKGNTPDDAMSLSSLSSRDEKIVENDPNIPPQYPPLPNYPPQGYYYPTQFNSHYGYQYFPYPPNYPYGPPLPRAEFYEPELPRDRHENKNLPAELRKSLMNAVLYELRVIIKRDLMKKMGTAVAFNAMDKWWEEAERQSKSSNVTNEEPKPAQPAPNLNTILEAGTEGLETLALSGLGLGFRAAIPKMPSFRRKKKEPSPKKTNEQQDYGSDQEEMVITSDNEAKDIDDDEVTRPTFAERKRLGRDLFDSDSNTSTSEPSVHSSSEEESSNDSSSNEGSSDGFVWQNKLKKLCKTMTMEDFDRVRELTPTGYETPMEIDNLPSSDEEGSFVKYKRVDKAVKRKIEDEHLDTLVEPKKRLLNGETTTTEETPSGVFSDHSYCMPQQVYSPPPISDWETEVDINDKSTSSKTQPVINEPKIQEVLPKKIKHPLTVRDNNKQENSDQLIVQKHRDNQIKTKYFNKRDMVQEATVLFEFLTKGIDMEDINYLKQSYDNLLSDENVQYWMNETHWVSHPNILLIILRPIETVPKYASVPNQLPRKKKKDEWKVHDTGCGRTEGYYKVDSKQKANHKYHFGHTIAQLNRITELKRVKESTGKMLALSREARSNQRRLLTAFGATSDSDLLKFNVLKFRKKQLKFGKSAIHDWGLFAMESIAADEMVIEYVGQMVRPVVADLRERQYEATGIGSSYLFRIDLDTIIDATKCGNLARFINHSCNPNCYAKIIQIDGQKKIVIYSKQPIGVNEEITYDYKFPLEENKIPCLCGTHCCRGTLN</sequence>
<feature type="compositionally biased region" description="Basic residues" evidence="15">
    <location>
        <begin position="7"/>
        <end position="30"/>
    </location>
</feature>
<evidence type="ECO:0000256" key="7">
    <source>
        <dbReference type="ARBA" id="ARBA00022884"/>
    </source>
</evidence>
<evidence type="ECO:0000259" key="16">
    <source>
        <dbReference type="PROSITE" id="PS50102"/>
    </source>
</evidence>
<dbReference type="Proteomes" id="UP000475862">
    <property type="component" value="Unassembled WGS sequence"/>
</dbReference>
<dbReference type="PROSITE" id="PS50280">
    <property type="entry name" value="SET"/>
    <property type="match status" value="1"/>
</dbReference>
<dbReference type="GO" id="GO:0048188">
    <property type="term" value="C:Set1C/COMPASS complex"/>
    <property type="evidence" value="ECO:0007669"/>
    <property type="project" value="InterPro"/>
</dbReference>
<dbReference type="InterPro" id="IPR035979">
    <property type="entry name" value="RBD_domain_sf"/>
</dbReference>
<dbReference type="SMART" id="SM01291">
    <property type="entry name" value="N-SET"/>
    <property type="match status" value="1"/>
</dbReference>
<feature type="compositionally biased region" description="Low complexity" evidence="15">
    <location>
        <begin position="839"/>
        <end position="848"/>
    </location>
</feature>
<dbReference type="InterPro" id="IPR003616">
    <property type="entry name" value="Post-SET_dom"/>
</dbReference>
<dbReference type="GO" id="GO:0140999">
    <property type="term" value="F:histone H3K4 trimethyltransferase activity"/>
    <property type="evidence" value="ECO:0007669"/>
    <property type="project" value="UniProtKB-EC"/>
</dbReference>
<evidence type="ECO:0000256" key="10">
    <source>
        <dbReference type="ARBA" id="ARBA00023242"/>
    </source>
</evidence>
<keyword evidence="6" id="KW-0156">Chromatin regulator</keyword>
<dbReference type="GO" id="GO:0003723">
    <property type="term" value="F:RNA binding"/>
    <property type="evidence" value="ECO:0007669"/>
    <property type="project" value="UniProtKB-UniRule"/>
</dbReference>
<feature type="domain" description="Post-SET" evidence="18">
    <location>
        <begin position="1325"/>
        <end position="1341"/>
    </location>
</feature>
<dbReference type="SMART" id="SM00508">
    <property type="entry name" value="PostSET"/>
    <property type="match status" value="1"/>
</dbReference>
<feature type="region of interest" description="Disordered" evidence="15">
    <location>
        <begin position="706"/>
        <end position="726"/>
    </location>
</feature>
<dbReference type="PROSITE" id="PS50868">
    <property type="entry name" value="POST_SET"/>
    <property type="match status" value="1"/>
</dbReference>
<dbReference type="Gene3D" id="2.170.270.10">
    <property type="entry name" value="SET domain"/>
    <property type="match status" value="1"/>
</dbReference>
<feature type="compositionally biased region" description="Low complexity" evidence="15">
    <location>
        <begin position="820"/>
        <end position="831"/>
    </location>
</feature>
<evidence type="ECO:0000256" key="15">
    <source>
        <dbReference type="SAM" id="MobiDB-lite"/>
    </source>
</evidence>
<dbReference type="SMART" id="SM00360">
    <property type="entry name" value="RRM"/>
    <property type="match status" value="1"/>
</dbReference>
<dbReference type="InterPro" id="IPR000504">
    <property type="entry name" value="RRM_dom"/>
</dbReference>
<evidence type="ECO:0000256" key="14">
    <source>
        <dbReference type="PROSITE-ProRule" id="PRU00176"/>
    </source>
</evidence>
<keyword evidence="4" id="KW-0808">Transferase</keyword>
<evidence type="ECO:0000256" key="12">
    <source>
        <dbReference type="ARBA" id="ARBA00047583"/>
    </source>
</evidence>
<dbReference type="PROSITE" id="PS50102">
    <property type="entry name" value="RRM"/>
    <property type="match status" value="1"/>
</dbReference>
<proteinExistence type="predicted"/>
<gene>
    <name evidence="19" type="ORF">AGLY_001933</name>
</gene>
<evidence type="ECO:0000313" key="19">
    <source>
        <dbReference type="EMBL" id="KAE9543809.1"/>
    </source>
</evidence>
<feature type="compositionally biased region" description="Basic and acidic residues" evidence="15">
    <location>
        <begin position="805"/>
        <end position="816"/>
    </location>
</feature>
<organism evidence="19 20">
    <name type="scientific">Aphis glycines</name>
    <name type="common">Soybean aphid</name>
    <dbReference type="NCBI Taxonomy" id="307491"/>
    <lineage>
        <taxon>Eukaryota</taxon>
        <taxon>Metazoa</taxon>
        <taxon>Ecdysozoa</taxon>
        <taxon>Arthropoda</taxon>
        <taxon>Hexapoda</taxon>
        <taxon>Insecta</taxon>
        <taxon>Pterygota</taxon>
        <taxon>Neoptera</taxon>
        <taxon>Paraneoptera</taxon>
        <taxon>Hemiptera</taxon>
        <taxon>Sternorrhyncha</taxon>
        <taxon>Aphidomorpha</taxon>
        <taxon>Aphidoidea</taxon>
        <taxon>Aphididae</taxon>
        <taxon>Aphidini</taxon>
        <taxon>Aphis</taxon>
        <taxon>Aphis</taxon>
    </lineage>
</organism>
<keyword evidence="20" id="KW-1185">Reference proteome</keyword>
<comment type="subcellular location">
    <subcellularLocation>
        <location evidence="1">Nucleus</location>
    </subcellularLocation>
</comment>
<dbReference type="EMBL" id="VYZN01000005">
    <property type="protein sequence ID" value="KAE9543809.1"/>
    <property type="molecule type" value="Genomic_DNA"/>
</dbReference>
<dbReference type="InterPro" id="IPR044570">
    <property type="entry name" value="Set1-like"/>
</dbReference>
<comment type="catalytic activity">
    <reaction evidence="12">
        <text>N(6)-methyl-L-lysyl(4)-[histone H3] + S-adenosyl-L-methionine = N(6),N(6)-dimethyl-L-lysyl(4)-[histone H3] + S-adenosyl-L-homocysteine + H(+)</text>
        <dbReference type="Rhea" id="RHEA:60268"/>
        <dbReference type="Rhea" id="RHEA-COMP:15540"/>
        <dbReference type="Rhea" id="RHEA-COMP:15543"/>
        <dbReference type="ChEBI" id="CHEBI:15378"/>
        <dbReference type="ChEBI" id="CHEBI:57856"/>
        <dbReference type="ChEBI" id="CHEBI:59789"/>
        <dbReference type="ChEBI" id="CHEBI:61929"/>
        <dbReference type="ChEBI" id="CHEBI:61976"/>
    </reaction>
</comment>
<name>A0A6G0U5B2_APHGL</name>
<comment type="catalytic activity">
    <reaction evidence="13">
        <text>N(6),N(6)-dimethyl-L-lysyl(4)-[histone H3] + S-adenosyl-L-methionine = N(6),N(6),N(6)-trimethyl-L-lysyl(4)-[histone H3] + S-adenosyl-L-homocysteine + H(+)</text>
        <dbReference type="Rhea" id="RHEA:60272"/>
        <dbReference type="Rhea" id="RHEA-COMP:15537"/>
        <dbReference type="Rhea" id="RHEA-COMP:15540"/>
        <dbReference type="ChEBI" id="CHEBI:15378"/>
        <dbReference type="ChEBI" id="CHEBI:57856"/>
        <dbReference type="ChEBI" id="CHEBI:59789"/>
        <dbReference type="ChEBI" id="CHEBI:61961"/>
        <dbReference type="ChEBI" id="CHEBI:61976"/>
    </reaction>
</comment>
<dbReference type="CDD" id="cd19169">
    <property type="entry name" value="SET_SETD1"/>
    <property type="match status" value="1"/>
</dbReference>
<evidence type="ECO:0000256" key="2">
    <source>
        <dbReference type="ARBA" id="ARBA00012182"/>
    </source>
</evidence>
<feature type="compositionally biased region" description="Polar residues" evidence="15">
    <location>
        <begin position="321"/>
        <end position="352"/>
    </location>
</feature>
<evidence type="ECO:0000256" key="3">
    <source>
        <dbReference type="ARBA" id="ARBA00022603"/>
    </source>
</evidence>
<dbReference type="InterPro" id="IPR024657">
    <property type="entry name" value="COMPASS_Set1_N-SET"/>
</dbReference>
<dbReference type="SUPFAM" id="SSF54928">
    <property type="entry name" value="RNA-binding domain, RBD"/>
    <property type="match status" value="1"/>
</dbReference>
<dbReference type="InterPro" id="IPR001214">
    <property type="entry name" value="SET_dom"/>
</dbReference>
<keyword evidence="9" id="KW-0804">Transcription</keyword>
<evidence type="ECO:0000256" key="11">
    <source>
        <dbReference type="ARBA" id="ARBA00047571"/>
    </source>
</evidence>
<dbReference type="InterPro" id="IPR037841">
    <property type="entry name" value="SET_SETD1A/B"/>
</dbReference>
<feature type="region of interest" description="Disordered" evidence="15">
    <location>
        <begin position="464"/>
        <end position="500"/>
    </location>
</feature>
<dbReference type="InterPro" id="IPR046341">
    <property type="entry name" value="SET_dom_sf"/>
</dbReference>
<dbReference type="Pfam" id="PF11764">
    <property type="entry name" value="N-SET"/>
    <property type="match status" value="1"/>
</dbReference>